<reference evidence="1" key="1">
    <citation type="submission" date="2021-02" db="EMBL/GenBank/DDBJ databases">
        <authorList>
            <person name="Nowell W R."/>
        </authorList>
    </citation>
    <scope>NUCLEOTIDE SEQUENCE</scope>
</reference>
<evidence type="ECO:0000313" key="2">
    <source>
        <dbReference type="Proteomes" id="UP000663851"/>
    </source>
</evidence>
<dbReference type="Gene3D" id="3.40.50.1000">
    <property type="entry name" value="HAD superfamily/HAD-like"/>
    <property type="match status" value="1"/>
</dbReference>
<dbReference type="AlphaFoldDB" id="A0A820XQD2"/>
<organism evidence="1 2">
    <name type="scientific">Rotaria socialis</name>
    <dbReference type="NCBI Taxonomy" id="392032"/>
    <lineage>
        <taxon>Eukaryota</taxon>
        <taxon>Metazoa</taxon>
        <taxon>Spiralia</taxon>
        <taxon>Gnathifera</taxon>
        <taxon>Rotifera</taxon>
        <taxon>Eurotatoria</taxon>
        <taxon>Bdelloidea</taxon>
        <taxon>Philodinida</taxon>
        <taxon>Philodinidae</taxon>
        <taxon>Rotaria</taxon>
    </lineage>
</organism>
<dbReference type="SUPFAM" id="SSF56784">
    <property type="entry name" value="HAD-like"/>
    <property type="match status" value="1"/>
</dbReference>
<comment type="caution">
    <text evidence="1">The sequence shown here is derived from an EMBL/GenBank/DDBJ whole genome shotgun (WGS) entry which is preliminary data.</text>
</comment>
<proteinExistence type="predicted"/>
<dbReference type="InterPro" id="IPR036412">
    <property type="entry name" value="HAD-like_sf"/>
</dbReference>
<accession>A0A820XQD2</accession>
<dbReference type="EMBL" id="CAJOBO010005154">
    <property type="protein sequence ID" value="CAF4538128.1"/>
    <property type="molecule type" value="Genomic_DNA"/>
</dbReference>
<gene>
    <name evidence="1" type="ORF">HFQ381_LOCUS30156</name>
</gene>
<evidence type="ECO:0000313" key="1">
    <source>
        <dbReference type="EMBL" id="CAF4538128.1"/>
    </source>
</evidence>
<dbReference type="InterPro" id="IPR023214">
    <property type="entry name" value="HAD_sf"/>
</dbReference>
<name>A0A820XQD2_9BILA</name>
<protein>
    <submittedName>
        <fullName evidence="1">Uncharacterized protein</fullName>
    </submittedName>
</protein>
<sequence>MFCEDLHLILSRISSKDPLVSYFGDHIKSDINTSKRHTNWLAAVIVEELEFDSSPIIIHTTAHHLSNRLSTNADQYYIKGNRLNYFLLYHPIELFSMMIIQMKQNFNKLNLMLYYLLYHRIGILKRPCAFKFKCINKSF</sequence>
<dbReference type="Proteomes" id="UP000663851">
    <property type="component" value="Unassembled WGS sequence"/>
</dbReference>